<sequence length="140" mass="15926">MTNVAFHFNVLDKVVYACRLLRKATKQGAKITVTGDEHLLTLLDDTLWTFDQLEFLPHCSASATPAMLERTTIVLTPDARQSPHADVLVNLGFGMPDGFERYLRLIELVGTDMSDRTPARQRWRHYSSRGYPIQTYEVNA</sequence>
<dbReference type="Pfam" id="PF04364">
    <property type="entry name" value="DNA_pol3_chi"/>
    <property type="match status" value="1"/>
</dbReference>
<dbReference type="GO" id="GO:0003887">
    <property type="term" value="F:DNA-directed DNA polymerase activity"/>
    <property type="evidence" value="ECO:0007669"/>
    <property type="project" value="InterPro"/>
</dbReference>
<organism evidence="1 2">
    <name type="scientific">Saezia sanguinis</name>
    <dbReference type="NCBI Taxonomy" id="1965230"/>
    <lineage>
        <taxon>Bacteria</taxon>
        <taxon>Pseudomonadati</taxon>
        <taxon>Pseudomonadota</taxon>
        <taxon>Betaproteobacteria</taxon>
        <taxon>Burkholderiales</taxon>
        <taxon>Saeziaceae</taxon>
        <taxon>Saezia</taxon>
    </lineage>
</organism>
<accession>A0A433SFX9</accession>
<dbReference type="InterPro" id="IPR036768">
    <property type="entry name" value="PolIII_chi_sf"/>
</dbReference>
<dbReference type="Gene3D" id="3.40.50.10110">
    <property type="entry name" value="DNA polymerase III subunit chi"/>
    <property type="match status" value="1"/>
</dbReference>
<keyword evidence="2" id="KW-1185">Reference proteome</keyword>
<evidence type="ECO:0000313" key="2">
    <source>
        <dbReference type="Proteomes" id="UP000286947"/>
    </source>
</evidence>
<dbReference type="OrthoDB" id="5297568at2"/>
<dbReference type="PANTHER" id="PTHR38767:SF1">
    <property type="entry name" value="DNA POLYMERASE III SUBUNIT CHI"/>
    <property type="match status" value="1"/>
</dbReference>
<dbReference type="AlphaFoldDB" id="A0A433SFX9"/>
<protein>
    <recommendedName>
        <fullName evidence="3">DNA polymerase III subunit chi</fullName>
    </recommendedName>
</protein>
<dbReference type="GO" id="GO:0003677">
    <property type="term" value="F:DNA binding"/>
    <property type="evidence" value="ECO:0007669"/>
    <property type="project" value="InterPro"/>
</dbReference>
<dbReference type="SUPFAM" id="SSF102400">
    <property type="entry name" value="DNA polymerase III chi subunit"/>
    <property type="match status" value="1"/>
</dbReference>
<reference evidence="1 2" key="1">
    <citation type="submission" date="2018-01" db="EMBL/GenBank/DDBJ databases">
        <title>Saezia sanguinis gen. nov., sp. nov., in the order Burkholderiales isolated from human blood.</title>
        <authorList>
            <person name="Medina-Pascual M.J."/>
            <person name="Valdezate S."/>
            <person name="Monzon S."/>
            <person name="Cuesta I."/>
            <person name="Carrasco G."/>
            <person name="Villalon P."/>
            <person name="Saez-Nieto J.A."/>
        </authorList>
    </citation>
    <scope>NUCLEOTIDE SEQUENCE [LARGE SCALE GENOMIC DNA]</scope>
    <source>
        <strain evidence="1 2">CNM695-12</strain>
    </source>
</reference>
<dbReference type="InterPro" id="IPR007459">
    <property type="entry name" value="DNA_pol3_chi"/>
</dbReference>
<name>A0A433SFX9_9BURK</name>
<dbReference type="EMBL" id="PQSP01000001">
    <property type="protein sequence ID" value="RUS67669.1"/>
    <property type="molecule type" value="Genomic_DNA"/>
</dbReference>
<dbReference type="GO" id="GO:0006260">
    <property type="term" value="P:DNA replication"/>
    <property type="evidence" value="ECO:0007669"/>
    <property type="project" value="InterPro"/>
</dbReference>
<proteinExistence type="predicted"/>
<dbReference type="PANTHER" id="PTHR38767">
    <property type="entry name" value="DNA POLYMERASE III SUBUNIT CHI"/>
    <property type="match status" value="1"/>
</dbReference>
<dbReference type="RefSeq" id="WP_126977243.1">
    <property type="nucleotide sequence ID" value="NZ_PQSP01000001.1"/>
</dbReference>
<evidence type="ECO:0008006" key="3">
    <source>
        <dbReference type="Google" id="ProtNLM"/>
    </source>
</evidence>
<comment type="caution">
    <text evidence="1">The sequence shown here is derived from an EMBL/GenBank/DDBJ whole genome shotgun (WGS) entry which is preliminary data.</text>
</comment>
<evidence type="ECO:0000313" key="1">
    <source>
        <dbReference type="EMBL" id="RUS67669.1"/>
    </source>
</evidence>
<dbReference type="GO" id="GO:0032298">
    <property type="term" value="P:positive regulation of DNA-templated DNA replication initiation"/>
    <property type="evidence" value="ECO:0007669"/>
    <property type="project" value="TreeGrafter"/>
</dbReference>
<dbReference type="Proteomes" id="UP000286947">
    <property type="component" value="Unassembled WGS sequence"/>
</dbReference>
<gene>
    <name evidence="1" type="ORF">CUZ56_00145</name>
</gene>